<feature type="domain" description="Peptidase A1" evidence="3">
    <location>
        <begin position="11"/>
        <end position="422"/>
    </location>
</feature>
<reference evidence="4 5" key="1">
    <citation type="submission" date="2020-11" db="EMBL/GenBank/DDBJ databases">
        <title>Kefir isolates.</title>
        <authorList>
            <person name="Marcisauskas S."/>
            <person name="Kim Y."/>
            <person name="Blasche S."/>
        </authorList>
    </citation>
    <scope>NUCLEOTIDE SEQUENCE [LARGE SCALE GENOMIC DNA]</scope>
    <source>
        <strain evidence="4 5">OG2</strain>
    </source>
</reference>
<dbReference type="OrthoDB" id="771136at2759"/>
<dbReference type="PANTHER" id="PTHR47966">
    <property type="entry name" value="BETA-SITE APP-CLEAVING ENZYME, ISOFORM A-RELATED"/>
    <property type="match status" value="1"/>
</dbReference>
<accession>A0A9P6WCE4</accession>
<dbReference type="GO" id="GO:0006508">
    <property type="term" value="P:proteolysis"/>
    <property type="evidence" value="ECO:0007669"/>
    <property type="project" value="InterPro"/>
</dbReference>
<comment type="similarity">
    <text evidence="1">Belongs to the peptidase A1 family.</text>
</comment>
<keyword evidence="5" id="KW-1185">Reference proteome</keyword>
<evidence type="ECO:0000313" key="5">
    <source>
        <dbReference type="Proteomes" id="UP000750334"/>
    </source>
</evidence>
<dbReference type="PANTHER" id="PTHR47966:SF51">
    <property type="entry name" value="BETA-SITE APP-CLEAVING ENZYME, ISOFORM A-RELATED"/>
    <property type="match status" value="1"/>
</dbReference>
<evidence type="ECO:0000256" key="1">
    <source>
        <dbReference type="ARBA" id="ARBA00007447"/>
    </source>
</evidence>
<organism evidence="4 5">
    <name type="scientific">Maudiozyma exigua</name>
    <name type="common">Yeast</name>
    <name type="synonym">Kazachstania exigua</name>
    <dbReference type="NCBI Taxonomy" id="34358"/>
    <lineage>
        <taxon>Eukaryota</taxon>
        <taxon>Fungi</taxon>
        <taxon>Dikarya</taxon>
        <taxon>Ascomycota</taxon>
        <taxon>Saccharomycotina</taxon>
        <taxon>Saccharomycetes</taxon>
        <taxon>Saccharomycetales</taxon>
        <taxon>Saccharomycetaceae</taxon>
        <taxon>Maudiozyma</taxon>
    </lineage>
</organism>
<name>A0A9P6WCE4_MAUEX</name>
<evidence type="ECO:0000256" key="2">
    <source>
        <dbReference type="SAM" id="MobiDB-lite"/>
    </source>
</evidence>
<comment type="caution">
    <text evidence="4">The sequence shown here is derived from an EMBL/GenBank/DDBJ whole genome shotgun (WGS) entry which is preliminary data.</text>
</comment>
<dbReference type="PROSITE" id="PS51767">
    <property type="entry name" value="PEPTIDASE_A1"/>
    <property type="match status" value="1"/>
</dbReference>
<dbReference type="AlphaFoldDB" id="A0A9P6WCE4"/>
<dbReference type="Gene3D" id="2.40.70.10">
    <property type="entry name" value="Acid Proteases"/>
    <property type="match status" value="2"/>
</dbReference>
<dbReference type="InterPro" id="IPR021109">
    <property type="entry name" value="Peptidase_aspartic_dom_sf"/>
</dbReference>
<dbReference type="Proteomes" id="UP000750334">
    <property type="component" value="Unassembled WGS sequence"/>
</dbReference>
<dbReference type="InterPro" id="IPR033121">
    <property type="entry name" value="PEPTIDASE_A1"/>
</dbReference>
<dbReference type="SUPFAM" id="SSF50630">
    <property type="entry name" value="Acid proteases"/>
    <property type="match status" value="1"/>
</dbReference>
<gene>
    <name evidence="4" type="ORF">C6P45_002674</name>
</gene>
<protein>
    <recommendedName>
        <fullName evidence="3">Peptidase A1 domain-containing protein</fullName>
    </recommendedName>
</protein>
<dbReference type="GO" id="GO:0004190">
    <property type="term" value="F:aspartic-type endopeptidase activity"/>
    <property type="evidence" value="ECO:0007669"/>
    <property type="project" value="InterPro"/>
</dbReference>
<proteinExistence type="inferred from homology"/>
<evidence type="ECO:0000259" key="3">
    <source>
        <dbReference type="PROSITE" id="PS51767"/>
    </source>
</evidence>
<evidence type="ECO:0000313" key="4">
    <source>
        <dbReference type="EMBL" id="KAG0670201.1"/>
    </source>
</evidence>
<feature type="region of interest" description="Disordered" evidence="2">
    <location>
        <begin position="212"/>
        <end position="231"/>
    </location>
</feature>
<dbReference type="EMBL" id="PUHR01000026">
    <property type="protein sequence ID" value="KAG0670201.1"/>
    <property type="molecule type" value="Genomic_DNA"/>
</dbReference>
<dbReference type="PRINTS" id="PR00792">
    <property type="entry name" value="PEPSIN"/>
</dbReference>
<dbReference type="InterPro" id="IPR001461">
    <property type="entry name" value="Aspartic_peptidase_A1"/>
</dbReference>
<dbReference type="Pfam" id="PF00026">
    <property type="entry name" value="Asp"/>
    <property type="match status" value="2"/>
</dbReference>
<sequence length="584" mass="63523">MLVGVNEYSYYYVNVSVGTPGQIQQLVINTASPYSWVMSGSNNSQCYNQSLCSSSTFYFHERSTSATNSLWHGLPGQQKLYNLGFIDGIAINGTAVNDVITFPNVSIISSNAASSVKSFKKTTHNVTTGNVTYTNDKICVSNLSFINVNESSNLQSGVLGLGGYILFPDAPIDKGNFDVSFYFINDMVTAGIIDSPSYSLWLNSGRAIEDAQSYSGNQDGSQTNDDGSATLATSNSLTDGFGRLTFGAVDPSLYTGQMYQFNMIPFMDPKTGVASTGYPIVPMGPIYMVSKGGARQNMTSEQHFEPVLIDSSFIGNYLPASTIIQIAIQIGATYVESLDRWLVPCYLQSYDAKIEFTFYKLRIQVPLSDLLTNSTMHYSDKQPACFLRLYANSYIGFNILSQSFLRSAYMAVDLDGRTVGLAQAFSNKLKFAPAPGQQQTTTTTTNSGTVSSTPTLAAIKSGYIPYAYHKLYNTTSLALYPASVSTFMSNIPGQYTATVFSNGIITGRMRSLYDTSRSTTTKSSTSFTSSLSLVLPSGNISTTMSAGAMKLQRAVTIHPSQNDNNQLYMALTVMVVFITMNLVW</sequence>